<dbReference type="GO" id="GO:0005886">
    <property type="term" value="C:plasma membrane"/>
    <property type="evidence" value="ECO:0007669"/>
    <property type="project" value="TreeGrafter"/>
</dbReference>
<evidence type="ECO:0000259" key="2">
    <source>
        <dbReference type="Pfam" id="PF03807"/>
    </source>
</evidence>
<dbReference type="GO" id="GO:0006740">
    <property type="term" value="P:NADPH regeneration"/>
    <property type="evidence" value="ECO:0007669"/>
    <property type="project" value="InterPro"/>
</dbReference>
<dbReference type="PANTHER" id="PTHR14239:SF0">
    <property type="entry name" value="F420-DEPENDENT NADP REDUCTASE"/>
    <property type="match status" value="1"/>
</dbReference>
<dbReference type="InterPro" id="IPR028939">
    <property type="entry name" value="P5C_Rdtase_cat_N"/>
</dbReference>
<dbReference type="InterPro" id="IPR036291">
    <property type="entry name" value="NAD(P)-bd_dom_sf"/>
</dbReference>
<sequence>MEEHDIKKIYTIGVIGGTGKEGKGLAYRWAKAGYTIFLGSRVQDRAVQVASILGELLRGKLAGKIIGMENREAAQKADVVVLTVPYSAHRETLVALQDVISGKILIDVTVPLVPPKVTRVQMPPEGSAAQAAQVILGPNVQVVSAFQNISYEHLMHEEQIDCDVLVCGGSKAAKQVVLELVRAAGLTGWDAGPIENSMVVEGLTSILIGINKQFGIQSAGIRITGVPRD</sequence>
<dbReference type="GO" id="GO:0052851">
    <property type="term" value="F:ferric-chelate reductase (NADPH) activity"/>
    <property type="evidence" value="ECO:0007669"/>
    <property type="project" value="TreeGrafter"/>
</dbReference>
<dbReference type="GO" id="GO:0015677">
    <property type="term" value="P:copper ion import"/>
    <property type="evidence" value="ECO:0007669"/>
    <property type="project" value="TreeGrafter"/>
</dbReference>
<organism evidence="3">
    <name type="scientific">Anaerolinea thermolimosa</name>
    <dbReference type="NCBI Taxonomy" id="229919"/>
    <lineage>
        <taxon>Bacteria</taxon>
        <taxon>Bacillati</taxon>
        <taxon>Chloroflexota</taxon>
        <taxon>Anaerolineae</taxon>
        <taxon>Anaerolineales</taxon>
        <taxon>Anaerolineaceae</taxon>
        <taxon>Anaerolinea</taxon>
    </lineage>
</organism>
<evidence type="ECO:0000313" key="3">
    <source>
        <dbReference type="EMBL" id="HGS22990.1"/>
    </source>
</evidence>
<dbReference type="GO" id="GO:0008823">
    <property type="term" value="F:cupric reductase (NADH) activity"/>
    <property type="evidence" value="ECO:0007669"/>
    <property type="project" value="TreeGrafter"/>
</dbReference>
<dbReference type="Gene3D" id="3.40.50.720">
    <property type="entry name" value="NAD(P)-binding Rossmann-like Domain"/>
    <property type="match status" value="1"/>
</dbReference>
<accession>A0A7C4PUE6</accession>
<dbReference type="Pfam" id="PF03807">
    <property type="entry name" value="F420_oxidored"/>
    <property type="match status" value="1"/>
</dbReference>
<dbReference type="GO" id="GO:0016651">
    <property type="term" value="F:oxidoreductase activity, acting on NAD(P)H"/>
    <property type="evidence" value="ECO:0007669"/>
    <property type="project" value="InterPro"/>
</dbReference>
<dbReference type="SUPFAM" id="SSF51735">
    <property type="entry name" value="NAD(P)-binding Rossmann-fold domains"/>
    <property type="match status" value="1"/>
</dbReference>
<dbReference type="InterPro" id="IPR051267">
    <property type="entry name" value="STEAP_metalloreductase"/>
</dbReference>
<evidence type="ECO:0000256" key="1">
    <source>
        <dbReference type="ARBA" id="ARBA00023002"/>
    </source>
</evidence>
<gene>
    <name evidence="3" type="primary">npdG</name>
    <name evidence="3" type="ORF">ENT37_14140</name>
</gene>
<dbReference type="NCBIfam" id="TIGR01915">
    <property type="entry name" value="npdG"/>
    <property type="match status" value="1"/>
</dbReference>
<proteinExistence type="predicted"/>
<dbReference type="GO" id="GO:0050661">
    <property type="term" value="F:NADP binding"/>
    <property type="evidence" value="ECO:0007669"/>
    <property type="project" value="InterPro"/>
</dbReference>
<dbReference type="AlphaFoldDB" id="A0A7C4PUE6"/>
<protein>
    <submittedName>
        <fullName evidence="3">NADPH-dependent F420 reductase</fullName>
    </submittedName>
</protein>
<dbReference type="PANTHER" id="PTHR14239">
    <property type="entry name" value="DUDULIN-RELATED"/>
    <property type="match status" value="1"/>
</dbReference>
<name>A0A7C4PUE6_9CHLR</name>
<comment type="caution">
    <text evidence="3">The sequence shown here is derived from an EMBL/GenBank/DDBJ whole genome shotgun (WGS) entry which is preliminary data.</text>
</comment>
<dbReference type="EMBL" id="DSYK01000709">
    <property type="protein sequence ID" value="HGS22990.1"/>
    <property type="molecule type" value="Genomic_DNA"/>
</dbReference>
<keyword evidence="1" id="KW-0560">Oxidoreductase</keyword>
<dbReference type="InterPro" id="IPR010185">
    <property type="entry name" value="NpdG"/>
</dbReference>
<reference evidence="3" key="1">
    <citation type="journal article" date="2020" name="mSystems">
        <title>Genome- and Community-Level Interaction Insights into Carbon Utilization and Element Cycling Functions of Hydrothermarchaeota in Hydrothermal Sediment.</title>
        <authorList>
            <person name="Zhou Z."/>
            <person name="Liu Y."/>
            <person name="Xu W."/>
            <person name="Pan J."/>
            <person name="Luo Z.H."/>
            <person name="Li M."/>
        </authorList>
    </citation>
    <scope>NUCLEOTIDE SEQUENCE [LARGE SCALE GENOMIC DNA]</scope>
    <source>
        <strain evidence="3">SpSt-573</strain>
    </source>
</reference>
<dbReference type="GO" id="GO:0070967">
    <property type="term" value="F:coenzyme F420 binding"/>
    <property type="evidence" value="ECO:0007669"/>
    <property type="project" value="InterPro"/>
</dbReference>
<feature type="domain" description="Pyrroline-5-carboxylate reductase catalytic N-terminal" evidence="2">
    <location>
        <begin position="11"/>
        <end position="111"/>
    </location>
</feature>